<accession>A0A8J5MSW1</accession>
<proteinExistence type="predicted"/>
<reference evidence="1" key="1">
    <citation type="journal article" date="2021" name="Sci. Adv.">
        <title>The American lobster genome reveals insights on longevity, neural, and immune adaptations.</title>
        <authorList>
            <person name="Polinski J.M."/>
            <person name="Zimin A.V."/>
            <person name="Clark K.F."/>
            <person name="Kohn A.B."/>
            <person name="Sadowski N."/>
            <person name="Timp W."/>
            <person name="Ptitsyn A."/>
            <person name="Khanna P."/>
            <person name="Romanova D.Y."/>
            <person name="Williams P."/>
            <person name="Greenwood S.J."/>
            <person name="Moroz L.L."/>
            <person name="Walt D.R."/>
            <person name="Bodnar A.G."/>
        </authorList>
    </citation>
    <scope>NUCLEOTIDE SEQUENCE</scope>
    <source>
        <strain evidence="1">GMGI-L3</strain>
    </source>
</reference>
<evidence type="ECO:0000313" key="1">
    <source>
        <dbReference type="EMBL" id="KAG7162307.1"/>
    </source>
</evidence>
<name>A0A8J5MSW1_HOMAM</name>
<organism evidence="1 2">
    <name type="scientific">Homarus americanus</name>
    <name type="common">American lobster</name>
    <dbReference type="NCBI Taxonomy" id="6706"/>
    <lineage>
        <taxon>Eukaryota</taxon>
        <taxon>Metazoa</taxon>
        <taxon>Ecdysozoa</taxon>
        <taxon>Arthropoda</taxon>
        <taxon>Crustacea</taxon>
        <taxon>Multicrustacea</taxon>
        <taxon>Malacostraca</taxon>
        <taxon>Eumalacostraca</taxon>
        <taxon>Eucarida</taxon>
        <taxon>Decapoda</taxon>
        <taxon>Pleocyemata</taxon>
        <taxon>Astacidea</taxon>
        <taxon>Nephropoidea</taxon>
        <taxon>Nephropidae</taxon>
        <taxon>Homarus</taxon>
    </lineage>
</organism>
<dbReference type="Proteomes" id="UP000747542">
    <property type="component" value="Unassembled WGS sequence"/>
</dbReference>
<dbReference type="EMBL" id="JAHLQT010027705">
    <property type="protein sequence ID" value="KAG7162307.1"/>
    <property type="molecule type" value="Genomic_DNA"/>
</dbReference>
<protein>
    <submittedName>
        <fullName evidence="1">Uncharacterized protein</fullName>
    </submittedName>
</protein>
<evidence type="ECO:0000313" key="2">
    <source>
        <dbReference type="Proteomes" id="UP000747542"/>
    </source>
</evidence>
<sequence>MKRRNIKAPTDLVKRFKLVWMWVGEKNELLSLAGGAVKAALSRVSHPHGSVLLFTDGTTSSTTVGVMVIREIVIFHCKNIGLVHQYPMRKQKELKYWYRNHIIDGFL</sequence>
<keyword evidence="2" id="KW-1185">Reference proteome</keyword>
<gene>
    <name evidence="1" type="ORF">Hamer_G007821</name>
</gene>
<dbReference type="AlphaFoldDB" id="A0A8J5MSW1"/>
<comment type="caution">
    <text evidence="1">The sequence shown here is derived from an EMBL/GenBank/DDBJ whole genome shotgun (WGS) entry which is preliminary data.</text>
</comment>